<dbReference type="Gene3D" id="3.40.640.10">
    <property type="entry name" value="Type I PLP-dependent aspartate aminotransferase-like (Major domain)"/>
    <property type="match status" value="1"/>
</dbReference>
<comment type="similarity">
    <text evidence="3 9">Belongs to the trans-sulfuration enzymes family.</text>
</comment>
<evidence type="ECO:0000256" key="7">
    <source>
        <dbReference type="ARBA" id="ARBA00029853"/>
    </source>
</evidence>
<comment type="caution">
    <text evidence="10">The sequence shown here is derived from an EMBL/GenBank/DDBJ whole genome shotgun (WGS) entry which is preliminary data.</text>
</comment>
<accession>A0A8J2WAQ3</accession>
<dbReference type="GO" id="GO:0019346">
    <property type="term" value="P:transsulfuration"/>
    <property type="evidence" value="ECO:0007669"/>
    <property type="project" value="InterPro"/>
</dbReference>
<dbReference type="InterPro" id="IPR015424">
    <property type="entry name" value="PyrdxlP-dep_Trfase"/>
</dbReference>
<dbReference type="InterPro" id="IPR015422">
    <property type="entry name" value="PyrdxlP-dep_Trfase_small"/>
</dbReference>
<evidence type="ECO:0000256" key="2">
    <source>
        <dbReference type="ARBA" id="ARBA00005038"/>
    </source>
</evidence>
<dbReference type="GO" id="GO:0005737">
    <property type="term" value="C:cytoplasm"/>
    <property type="evidence" value="ECO:0007669"/>
    <property type="project" value="TreeGrafter"/>
</dbReference>
<name>A0A8J2WAQ3_9NEOP</name>
<keyword evidence="11" id="KW-1185">Reference proteome</keyword>
<organism evidence="10 11">
    <name type="scientific">Danaus chrysippus</name>
    <name type="common">African queen</name>
    <dbReference type="NCBI Taxonomy" id="151541"/>
    <lineage>
        <taxon>Eukaryota</taxon>
        <taxon>Metazoa</taxon>
        <taxon>Ecdysozoa</taxon>
        <taxon>Arthropoda</taxon>
        <taxon>Hexapoda</taxon>
        <taxon>Insecta</taxon>
        <taxon>Pterygota</taxon>
        <taxon>Neoptera</taxon>
        <taxon>Endopterygota</taxon>
        <taxon>Lepidoptera</taxon>
        <taxon>Glossata</taxon>
        <taxon>Ditrysia</taxon>
        <taxon>Papilionoidea</taxon>
        <taxon>Nymphalidae</taxon>
        <taxon>Danainae</taxon>
        <taxon>Danaini</taxon>
        <taxon>Danaina</taxon>
        <taxon>Danaus</taxon>
        <taxon>Anosia</taxon>
    </lineage>
</organism>
<evidence type="ECO:0000256" key="3">
    <source>
        <dbReference type="ARBA" id="ARBA00009077"/>
    </source>
</evidence>
<dbReference type="GO" id="GO:0019343">
    <property type="term" value="P:cysteine biosynthetic process via cystathionine"/>
    <property type="evidence" value="ECO:0007669"/>
    <property type="project" value="TreeGrafter"/>
</dbReference>
<dbReference type="PANTHER" id="PTHR11808:SF15">
    <property type="entry name" value="CYSTATHIONINE GAMMA-LYASE"/>
    <property type="match status" value="1"/>
</dbReference>
<evidence type="ECO:0000256" key="8">
    <source>
        <dbReference type="PIRSR" id="PIRSR001434-2"/>
    </source>
</evidence>
<dbReference type="FunFam" id="3.40.640.10:FF:000009">
    <property type="entry name" value="Cystathionine gamma-synthase homolog"/>
    <property type="match status" value="1"/>
</dbReference>
<comment type="cofactor">
    <cofactor evidence="1 9">
        <name>pyridoxal 5'-phosphate</name>
        <dbReference type="ChEBI" id="CHEBI:597326"/>
    </cofactor>
</comment>
<dbReference type="CDD" id="cd00614">
    <property type="entry name" value="CGS_like"/>
    <property type="match status" value="1"/>
</dbReference>
<dbReference type="FunFam" id="3.90.1150.10:FF:000008">
    <property type="entry name" value="Cystathionine gamma-synthase"/>
    <property type="match status" value="1"/>
</dbReference>
<evidence type="ECO:0000256" key="1">
    <source>
        <dbReference type="ARBA" id="ARBA00001933"/>
    </source>
</evidence>
<gene>
    <name evidence="10" type="ORF">DCHRY22_LOCUS14165</name>
</gene>
<dbReference type="GO" id="GO:0004123">
    <property type="term" value="F:cystathionine gamma-lyase activity"/>
    <property type="evidence" value="ECO:0007669"/>
    <property type="project" value="TreeGrafter"/>
</dbReference>
<evidence type="ECO:0000313" key="10">
    <source>
        <dbReference type="EMBL" id="CAG9581596.1"/>
    </source>
</evidence>
<dbReference type="UniPathway" id="UPA00136">
    <property type="reaction ID" value="UER00202"/>
</dbReference>
<keyword evidence="6" id="KW-0198">Cysteine biosynthesis</keyword>
<evidence type="ECO:0000256" key="9">
    <source>
        <dbReference type="RuleBase" id="RU362118"/>
    </source>
</evidence>
<dbReference type="PANTHER" id="PTHR11808">
    <property type="entry name" value="TRANS-SULFURATION ENZYME FAMILY MEMBER"/>
    <property type="match status" value="1"/>
</dbReference>
<reference evidence="10" key="1">
    <citation type="submission" date="2021-09" db="EMBL/GenBank/DDBJ databases">
        <authorList>
            <person name="Martin H S."/>
        </authorList>
    </citation>
    <scope>NUCLEOTIDE SEQUENCE</scope>
</reference>
<evidence type="ECO:0000256" key="5">
    <source>
        <dbReference type="ARBA" id="ARBA00022898"/>
    </source>
</evidence>
<dbReference type="InterPro" id="IPR000277">
    <property type="entry name" value="Cys/Met-Metab_PyrdxlP-dep_enz"/>
</dbReference>
<comment type="pathway">
    <text evidence="2">Amino-acid biosynthesis; L-cysteine biosynthesis; L-cysteine from L-homocysteine and L-serine: step 2/2.</text>
</comment>
<dbReference type="OrthoDB" id="3512640at2759"/>
<dbReference type="SUPFAM" id="SSF53383">
    <property type="entry name" value="PLP-dependent transferases"/>
    <property type="match status" value="1"/>
</dbReference>
<dbReference type="InterPro" id="IPR015421">
    <property type="entry name" value="PyrdxlP-dep_Trfase_major"/>
</dbReference>
<proteinExistence type="inferred from homology"/>
<dbReference type="EC" id="4.4.1.1" evidence="4"/>
<keyword evidence="6" id="KW-0028">Amino-acid biosynthesis</keyword>
<protein>
    <recommendedName>
        <fullName evidence="4">cystathionine gamma-lyase</fullName>
        <ecNumber evidence="4">4.4.1.1</ecNumber>
    </recommendedName>
    <alternativeName>
        <fullName evidence="7">Gamma-cystathionase</fullName>
    </alternativeName>
</protein>
<dbReference type="GO" id="GO:0030170">
    <property type="term" value="F:pyridoxal phosphate binding"/>
    <property type="evidence" value="ECO:0007669"/>
    <property type="project" value="InterPro"/>
</dbReference>
<evidence type="ECO:0000313" key="11">
    <source>
        <dbReference type="Proteomes" id="UP000789524"/>
    </source>
</evidence>
<dbReference type="Gene3D" id="3.90.1150.10">
    <property type="entry name" value="Aspartate Aminotransferase, domain 1"/>
    <property type="match status" value="1"/>
</dbReference>
<dbReference type="Pfam" id="PF01053">
    <property type="entry name" value="Cys_Met_Meta_PP"/>
    <property type="match status" value="1"/>
</dbReference>
<dbReference type="AlphaFoldDB" id="A0A8J2WAQ3"/>
<keyword evidence="5 8" id="KW-0663">Pyridoxal phosphate</keyword>
<dbReference type="Proteomes" id="UP000789524">
    <property type="component" value="Unassembled WGS sequence"/>
</dbReference>
<dbReference type="PIRSF" id="PIRSF001434">
    <property type="entry name" value="CGS"/>
    <property type="match status" value="1"/>
</dbReference>
<evidence type="ECO:0000256" key="6">
    <source>
        <dbReference type="ARBA" id="ARBA00023192"/>
    </source>
</evidence>
<dbReference type="EMBL" id="CAKASE010000080">
    <property type="protein sequence ID" value="CAG9581596.1"/>
    <property type="molecule type" value="Genomic_DNA"/>
</dbReference>
<evidence type="ECO:0000256" key="4">
    <source>
        <dbReference type="ARBA" id="ARBA00012085"/>
    </source>
</evidence>
<feature type="modified residue" description="N6-(pyridoxal phosphate)lysine" evidence="8">
    <location>
        <position position="208"/>
    </location>
</feature>
<sequence>MGDQGFLKQKPGFSTLAIHAGQSPDKWRHASVVTPIVTSTTFKQPAPAEHTGYEYGRSGNPTRNTLEECLAALDGGKHGFTFASGLGATTTIFSLLKQGDEIICCDDVYGGTNRLFRRVAAPFGIEINFIDFSDLDLLDRSINGKTKLVWMETPTNPMLKVLDIKAVAKIVKSHSDDIILVVDNTFLTPYLQRPLDFGADIVMYSVTKYMNGHADVIMGAAVVNNDDLASKLRFLQNSMGIVPSPMDCYLVIRSLKTLALRMEHHKKSSLKIAEWLLKHPKVVEVMHPGLPSHPQHEIARRQSTGHSGVFSFRHSGGLQESRKFFSAIKVFILAESLGGYESLAELPSLMTHASVPAEQREQLGISDSLIRLSVGLEETDDLIQDLEQALDAAFK</sequence>